<organism evidence="1 2">
    <name type="scientific">Rangifer tarandus platyrhynchus</name>
    <name type="common">Svalbard reindeer</name>
    <dbReference type="NCBI Taxonomy" id="3082113"/>
    <lineage>
        <taxon>Eukaryota</taxon>
        <taxon>Metazoa</taxon>
        <taxon>Chordata</taxon>
        <taxon>Craniata</taxon>
        <taxon>Vertebrata</taxon>
        <taxon>Euteleostomi</taxon>
        <taxon>Mammalia</taxon>
        <taxon>Eutheria</taxon>
        <taxon>Laurasiatheria</taxon>
        <taxon>Artiodactyla</taxon>
        <taxon>Ruminantia</taxon>
        <taxon>Pecora</taxon>
        <taxon>Cervidae</taxon>
        <taxon>Odocoileinae</taxon>
        <taxon>Rangifer</taxon>
    </lineage>
</organism>
<accession>A0ABN8Z3E3</accession>
<evidence type="ECO:0000313" key="2">
    <source>
        <dbReference type="Proteomes" id="UP001176941"/>
    </source>
</evidence>
<dbReference type="EMBL" id="OX459964">
    <property type="protein sequence ID" value="CAI9168148.1"/>
    <property type="molecule type" value="Genomic_DNA"/>
</dbReference>
<protein>
    <submittedName>
        <fullName evidence="1">Uncharacterized protein</fullName>
    </submittedName>
</protein>
<reference evidence="1" key="1">
    <citation type="submission" date="2023-04" db="EMBL/GenBank/DDBJ databases">
        <authorList>
            <consortium name="ELIXIR-Norway"/>
        </authorList>
    </citation>
    <scope>NUCLEOTIDE SEQUENCE [LARGE SCALE GENOMIC DNA]</scope>
</reference>
<proteinExistence type="predicted"/>
<name>A0ABN8Z3E3_RANTA</name>
<sequence length="90" mass="9804">MTVALMKDSLTRALWMEEGSALDVFRLALQLCSPDREAWAASLHLCLLASSGFHLWAAPGKESRVGDRSKRRKELGGGCMGQSLPCALQD</sequence>
<evidence type="ECO:0000313" key="1">
    <source>
        <dbReference type="EMBL" id="CAI9168148.1"/>
    </source>
</evidence>
<keyword evidence="2" id="KW-1185">Reference proteome</keyword>
<dbReference type="Proteomes" id="UP001176941">
    <property type="component" value="Chromosome 28"/>
</dbReference>
<gene>
    <name evidence="1" type="ORF">MRATA1EN1_LOCUS17110</name>
</gene>